<organism evidence="4">
    <name type="scientific">Mucochytrium quahogii</name>
    <dbReference type="NCBI Taxonomy" id="96639"/>
    <lineage>
        <taxon>Eukaryota</taxon>
        <taxon>Sar</taxon>
        <taxon>Stramenopiles</taxon>
        <taxon>Bigyra</taxon>
        <taxon>Labyrinthulomycetes</taxon>
        <taxon>Thraustochytrida</taxon>
        <taxon>Thraustochytriidae</taxon>
        <taxon>Mucochytrium</taxon>
    </lineage>
</organism>
<dbReference type="SMART" id="SM00248">
    <property type="entry name" value="ANK"/>
    <property type="match status" value="3"/>
</dbReference>
<dbReference type="PROSITE" id="PS50076">
    <property type="entry name" value="DNAJ_2"/>
    <property type="match status" value="1"/>
</dbReference>
<dbReference type="InterPro" id="IPR036770">
    <property type="entry name" value="Ankyrin_rpt-contain_sf"/>
</dbReference>
<protein>
    <recommendedName>
        <fullName evidence="3">J domain-containing protein</fullName>
    </recommendedName>
</protein>
<name>A0A7S2WC77_9STRA</name>
<dbReference type="InterPro" id="IPR002110">
    <property type="entry name" value="Ankyrin_rpt"/>
</dbReference>
<dbReference type="InterPro" id="IPR036869">
    <property type="entry name" value="J_dom_sf"/>
</dbReference>
<dbReference type="InterPro" id="IPR052758">
    <property type="entry name" value="SRC_co-chaperone"/>
</dbReference>
<dbReference type="SUPFAM" id="SSF48452">
    <property type="entry name" value="TPR-like"/>
    <property type="match status" value="1"/>
</dbReference>
<evidence type="ECO:0000256" key="2">
    <source>
        <dbReference type="SAM" id="MobiDB-lite"/>
    </source>
</evidence>
<dbReference type="PANTHER" id="PTHR44200:SF1">
    <property type="entry name" value="DNAJ HOMOLOG SUBFAMILY C MEMBER 7"/>
    <property type="match status" value="1"/>
</dbReference>
<evidence type="ECO:0000259" key="3">
    <source>
        <dbReference type="PROSITE" id="PS50076"/>
    </source>
</evidence>
<feature type="domain" description="J" evidence="3">
    <location>
        <begin position="490"/>
        <end position="559"/>
    </location>
</feature>
<dbReference type="InterPro" id="IPR001623">
    <property type="entry name" value="DnaJ_domain"/>
</dbReference>
<dbReference type="InterPro" id="IPR019734">
    <property type="entry name" value="TPR_rpt"/>
</dbReference>
<dbReference type="SMART" id="SM00028">
    <property type="entry name" value="TPR"/>
    <property type="match status" value="3"/>
</dbReference>
<dbReference type="SUPFAM" id="SSF48403">
    <property type="entry name" value="Ankyrin repeat"/>
    <property type="match status" value="1"/>
</dbReference>
<feature type="repeat" description="ANK" evidence="1">
    <location>
        <begin position="264"/>
        <end position="296"/>
    </location>
</feature>
<proteinExistence type="predicted"/>
<dbReference type="Pfam" id="PF00226">
    <property type="entry name" value="DnaJ"/>
    <property type="match status" value="1"/>
</dbReference>
<dbReference type="PANTHER" id="PTHR44200">
    <property type="entry name" value="DNAJ HOMOLOG SUBFAMILY C MEMBER 7"/>
    <property type="match status" value="1"/>
</dbReference>
<accession>A0A7S2WC77</accession>
<feature type="region of interest" description="Disordered" evidence="2">
    <location>
        <begin position="1"/>
        <end position="20"/>
    </location>
</feature>
<dbReference type="AlphaFoldDB" id="A0A7S2WC77"/>
<sequence>MRSFQARSGRTGGSDGTSELSKRLLEVAEEFEGMRLSDRERYENAIVTLHDKISSLRTTVELEKTRSSRQQELIDALQQQVHDSHLVETLHSKERLLEQGKLLKEMESLRAEVMALRFQILNTSGPPKLDPENDNPNIIQTSMIKQDGAYCKKLLTAAKKGNMEVVRKLLNPDREVVSSALESYKTTLSLGLAEAASSPSSSGATDVVVLLLTCGAKPFMVVDEKHKWNAVHFASYYGNEKALEKLLSFGSQELATHLEDRTGESRTALHLAAESKHPKCIRLLLRHGADITSVCSGKQTAVDLVIQHGDDSGGESDATAIAEGVHRDPNKQKEALDALNDPSTLFWSHSVRANRLYGAEDYHGARDAYTEAIQLTEKLPDERITSDTNRATLYYNSARACVKIGKQLEAIERCTTALELRNGVYPNALAQRASCYMSLFDYNHAVQDYESLLQQDSDGTIGGDMSPSIATEDWTLFLERAKDLAAKATDHYLVLGIPPDANAAQTKQAFRKQCLKWHPDKHQGNADDTARASIMFKAINEANEVINDEQKRTIYDIERISKRMDEIVRRQNEENQGWKSTNTKKSRRGSTSSSEFVSPEPSGDHSTRARTRGVPAETTEGRGDDDDDSILGSYETSSSDGQLGFDNADLESIDDEEEIFADGDEYNQYRYRRNNSSYKFYGEDDYYFDVHSAERKQRS</sequence>
<dbReference type="SMART" id="SM00271">
    <property type="entry name" value="DnaJ"/>
    <property type="match status" value="1"/>
</dbReference>
<gene>
    <name evidence="4" type="ORF">QSP1433_LOCUS6051</name>
</gene>
<dbReference type="Pfam" id="PF12796">
    <property type="entry name" value="Ank_2"/>
    <property type="match status" value="1"/>
</dbReference>
<feature type="region of interest" description="Disordered" evidence="2">
    <location>
        <begin position="571"/>
        <end position="647"/>
    </location>
</feature>
<dbReference type="PROSITE" id="PS50088">
    <property type="entry name" value="ANK_REPEAT"/>
    <property type="match status" value="1"/>
</dbReference>
<dbReference type="SUPFAM" id="SSF46565">
    <property type="entry name" value="Chaperone J-domain"/>
    <property type="match status" value="1"/>
</dbReference>
<evidence type="ECO:0000313" key="4">
    <source>
        <dbReference type="EMBL" id="CAD9678120.1"/>
    </source>
</evidence>
<dbReference type="Gene3D" id="1.25.40.10">
    <property type="entry name" value="Tetratricopeptide repeat domain"/>
    <property type="match status" value="1"/>
</dbReference>
<evidence type="ECO:0000256" key="1">
    <source>
        <dbReference type="PROSITE-ProRule" id="PRU00023"/>
    </source>
</evidence>
<dbReference type="CDD" id="cd06257">
    <property type="entry name" value="DnaJ"/>
    <property type="match status" value="1"/>
</dbReference>
<dbReference type="PRINTS" id="PR00625">
    <property type="entry name" value="JDOMAIN"/>
</dbReference>
<reference evidence="4" key="1">
    <citation type="submission" date="2021-01" db="EMBL/GenBank/DDBJ databases">
        <authorList>
            <person name="Corre E."/>
            <person name="Pelletier E."/>
            <person name="Niang G."/>
            <person name="Scheremetjew M."/>
            <person name="Finn R."/>
            <person name="Kale V."/>
            <person name="Holt S."/>
            <person name="Cochrane G."/>
            <person name="Meng A."/>
            <person name="Brown T."/>
            <person name="Cohen L."/>
        </authorList>
    </citation>
    <scope>NUCLEOTIDE SEQUENCE</scope>
    <source>
        <strain evidence="4">NY070348D</strain>
    </source>
</reference>
<dbReference type="PROSITE" id="PS50297">
    <property type="entry name" value="ANK_REP_REGION"/>
    <property type="match status" value="1"/>
</dbReference>
<keyword evidence="1" id="KW-0040">ANK repeat</keyword>
<dbReference type="Gene3D" id="1.25.40.20">
    <property type="entry name" value="Ankyrin repeat-containing domain"/>
    <property type="match status" value="1"/>
</dbReference>
<dbReference type="EMBL" id="HBHK01009715">
    <property type="protein sequence ID" value="CAD9678120.1"/>
    <property type="molecule type" value="Transcribed_RNA"/>
</dbReference>
<dbReference type="InterPro" id="IPR011990">
    <property type="entry name" value="TPR-like_helical_dom_sf"/>
</dbReference>
<dbReference type="Gene3D" id="1.10.287.110">
    <property type="entry name" value="DnaJ domain"/>
    <property type="match status" value="1"/>
</dbReference>